<evidence type="ECO:0000313" key="7">
    <source>
        <dbReference type="EMBL" id="GAA4958745.1"/>
    </source>
</evidence>
<evidence type="ECO:0000256" key="3">
    <source>
        <dbReference type="ARBA" id="ARBA00023163"/>
    </source>
</evidence>
<dbReference type="Gene3D" id="1.10.10.60">
    <property type="entry name" value="Homeodomain-like"/>
    <property type="match status" value="1"/>
</dbReference>
<proteinExistence type="predicted"/>
<reference evidence="8" key="1">
    <citation type="journal article" date="2019" name="Int. J. Syst. Evol. Microbiol.">
        <title>The Global Catalogue of Microorganisms (GCM) 10K type strain sequencing project: providing services to taxonomists for standard genome sequencing and annotation.</title>
        <authorList>
            <consortium name="The Broad Institute Genomics Platform"/>
            <consortium name="The Broad Institute Genome Sequencing Center for Infectious Disease"/>
            <person name="Wu L."/>
            <person name="Ma J."/>
        </authorList>
    </citation>
    <scope>NUCLEOTIDE SEQUENCE [LARGE SCALE GENOMIC DNA]</scope>
    <source>
        <strain evidence="8">JCM 17986</strain>
    </source>
</reference>
<dbReference type="InterPro" id="IPR011075">
    <property type="entry name" value="TetR_C"/>
</dbReference>
<organism evidence="7 8">
    <name type="scientific">Yinghuangia aomiensis</name>
    <dbReference type="NCBI Taxonomy" id="676205"/>
    <lineage>
        <taxon>Bacteria</taxon>
        <taxon>Bacillati</taxon>
        <taxon>Actinomycetota</taxon>
        <taxon>Actinomycetes</taxon>
        <taxon>Kitasatosporales</taxon>
        <taxon>Streptomycetaceae</taxon>
        <taxon>Yinghuangia</taxon>
    </lineage>
</organism>
<dbReference type="PRINTS" id="PR00455">
    <property type="entry name" value="HTHTETR"/>
</dbReference>
<dbReference type="RefSeq" id="WP_345675166.1">
    <property type="nucleotide sequence ID" value="NZ_BAABHS010000006.1"/>
</dbReference>
<dbReference type="PANTHER" id="PTHR30055">
    <property type="entry name" value="HTH-TYPE TRANSCRIPTIONAL REGULATOR RUTR"/>
    <property type="match status" value="1"/>
</dbReference>
<evidence type="ECO:0000313" key="8">
    <source>
        <dbReference type="Proteomes" id="UP001500466"/>
    </source>
</evidence>
<keyword evidence="2 4" id="KW-0238">DNA-binding</keyword>
<keyword evidence="1" id="KW-0805">Transcription regulation</keyword>
<keyword evidence="8" id="KW-1185">Reference proteome</keyword>
<dbReference type="Pfam" id="PF16859">
    <property type="entry name" value="TetR_C_11"/>
    <property type="match status" value="1"/>
</dbReference>
<accession>A0ABP9H0J7</accession>
<dbReference type="Gene3D" id="1.10.357.10">
    <property type="entry name" value="Tetracycline Repressor, domain 2"/>
    <property type="match status" value="1"/>
</dbReference>
<dbReference type="InterPro" id="IPR050109">
    <property type="entry name" value="HTH-type_TetR-like_transc_reg"/>
</dbReference>
<dbReference type="InterPro" id="IPR009057">
    <property type="entry name" value="Homeodomain-like_sf"/>
</dbReference>
<dbReference type="InterPro" id="IPR036271">
    <property type="entry name" value="Tet_transcr_reg_TetR-rel_C_sf"/>
</dbReference>
<evidence type="ECO:0000259" key="6">
    <source>
        <dbReference type="PROSITE" id="PS50977"/>
    </source>
</evidence>
<sequence length="216" mass="23255">MPNRPSAPPARDPASSPAEEPVRRRPMGGRPRDPQIDGAILGAVRALLAEEGYAKLSFETVARRAGVTRPTIYRRWSSKAQLVHEAVFPTPGHAPLIPDTGDFAADVRRMVATTVASYSRPEARAALPGLFGDLHDRPDLRATVIDGLETRVREHFRSLVAAAVARGEVRADADADVVFDALMGAVFNRTVVRGDMSEAFVEGLAGVVVEGVRGRE</sequence>
<dbReference type="SUPFAM" id="SSF46689">
    <property type="entry name" value="Homeodomain-like"/>
    <property type="match status" value="1"/>
</dbReference>
<feature type="domain" description="HTH tetR-type" evidence="6">
    <location>
        <begin position="34"/>
        <end position="94"/>
    </location>
</feature>
<protein>
    <submittedName>
        <fullName evidence="7">TetR/AcrR family transcriptional regulator</fullName>
    </submittedName>
</protein>
<evidence type="ECO:0000256" key="1">
    <source>
        <dbReference type="ARBA" id="ARBA00023015"/>
    </source>
</evidence>
<dbReference type="InterPro" id="IPR001647">
    <property type="entry name" value="HTH_TetR"/>
</dbReference>
<feature type="compositionally biased region" description="Pro residues" evidence="5">
    <location>
        <begin position="1"/>
        <end position="11"/>
    </location>
</feature>
<evidence type="ECO:0000256" key="5">
    <source>
        <dbReference type="SAM" id="MobiDB-lite"/>
    </source>
</evidence>
<name>A0ABP9H0J7_9ACTN</name>
<keyword evidence="3" id="KW-0804">Transcription</keyword>
<evidence type="ECO:0000256" key="2">
    <source>
        <dbReference type="ARBA" id="ARBA00023125"/>
    </source>
</evidence>
<dbReference type="PANTHER" id="PTHR30055:SF148">
    <property type="entry name" value="TETR-FAMILY TRANSCRIPTIONAL REGULATOR"/>
    <property type="match status" value="1"/>
</dbReference>
<dbReference type="SUPFAM" id="SSF48498">
    <property type="entry name" value="Tetracyclin repressor-like, C-terminal domain"/>
    <property type="match status" value="1"/>
</dbReference>
<feature type="DNA-binding region" description="H-T-H motif" evidence="4">
    <location>
        <begin position="57"/>
        <end position="76"/>
    </location>
</feature>
<dbReference type="Pfam" id="PF00440">
    <property type="entry name" value="TetR_N"/>
    <property type="match status" value="1"/>
</dbReference>
<evidence type="ECO:0000256" key="4">
    <source>
        <dbReference type="PROSITE-ProRule" id="PRU00335"/>
    </source>
</evidence>
<feature type="region of interest" description="Disordered" evidence="5">
    <location>
        <begin position="1"/>
        <end position="36"/>
    </location>
</feature>
<comment type="caution">
    <text evidence="7">The sequence shown here is derived from an EMBL/GenBank/DDBJ whole genome shotgun (WGS) entry which is preliminary data.</text>
</comment>
<dbReference type="EMBL" id="BAABHS010000006">
    <property type="protein sequence ID" value="GAA4958745.1"/>
    <property type="molecule type" value="Genomic_DNA"/>
</dbReference>
<dbReference type="Proteomes" id="UP001500466">
    <property type="component" value="Unassembled WGS sequence"/>
</dbReference>
<gene>
    <name evidence="7" type="ORF">GCM10023205_21840</name>
</gene>
<dbReference type="PROSITE" id="PS50977">
    <property type="entry name" value="HTH_TETR_2"/>
    <property type="match status" value="1"/>
</dbReference>